<dbReference type="GO" id="GO:0016567">
    <property type="term" value="P:protein ubiquitination"/>
    <property type="evidence" value="ECO:0007669"/>
    <property type="project" value="UniProtKB-UniPathway"/>
</dbReference>
<dbReference type="InterPro" id="IPR045103">
    <property type="entry name" value="RNF5/RNF185-like"/>
</dbReference>
<keyword evidence="5 11" id="KW-0479">Metal-binding</keyword>
<name>M0ZL06_SOLTU</name>
<dbReference type="SUPFAM" id="SSF57850">
    <property type="entry name" value="RING/U-box"/>
    <property type="match status" value="1"/>
</dbReference>
<evidence type="ECO:0000256" key="8">
    <source>
        <dbReference type="ARBA" id="ARBA00022833"/>
    </source>
</evidence>
<dbReference type="HOGENOM" id="CLU_1013389_0_0_1"/>
<dbReference type="AlphaFoldDB" id="M0ZL06"/>
<evidence type="ECO:0000259" key="13">
    <source>
        <dbReference type="PROSITE" id="PS50089"/>
    </source>
</evidence>
<keyword evidence="7 11" id="KW-0833">Ubl conjugation pathway</keyword>
<evidence type="ECO:0000256" key="6">
    <source>
        <dbReference type="ARBA" id="ARBA00022771"/>
    </source>
</evidence>
<dbReference type="InterPro" id="IPR027370">
    <property type="entry name" value="Znf-RING_euk"/>
</dbReference>
<accession>M0ZL06</accession>
<dbReference type="ExpressionAtlas" id="M0ZL06">
    <property type="expression patterns" value="baseline"/>
</dbReference>
<dbReference type="Gramene" id="PGSC0003DMT400003001">
    <property type="protein sequence ID" value="PGSC0003DMT400003001"/>
    <property type="gene ID" value="PGSC0003DMG400001182"/>
</dbReference>
<reference evidence="15" key="1">
    <citation type="journal article" date="2011" name="Nature">
        <title>Genome sequence and analysis of the tuber crop potato.</title>
        <authorList>
            <consortium name="The Potato Genome Sequencing Consortium"/>
        </authorList>
    </citation>
    <scope>NUCLEOTIDE SEQUENCE [LARGE SCALE GENOMIC DNA]</scope>
    <source>
        <strain evidence="15">cv. DM1-3 516 R44</strain>
    </source>
</reference>
<evidence type="ECO:0000256" key="2">
    <source>
        <dbReference type="ARBA" id="ARBA00004308"/>
    </source>
</evidence>
<evidence type="ECO:0000256" key="12">
    <source>
        <dbReference type="SAM" id="MobiDB-lite"/>
    </source>
</evidence>
<evidence type="ECO:0000256" key="4">
    <source>
        <dbReference type="ARBA" id="ARBA00022679"/>
    </source>
</evidence>
<dbReference type="EnsemblPlants" id="PGSC0003DMT400003001">
    <property type="protein sequence ID" value="PGSC0003DMT400003001"/>
    <property type="gene ID" value="PGSC0003DMG400001182"/>
</dbReference>
<dbReference type="PaxDb" id="4113-PGSC0003DMT400003001"/>
<dbReference type="GO" id="GO:0061630">
    <property type="term" value="F:ubiquitin protein ligase activity"/>
    <property type="evidence" value="ECO:0000318"/>
    <property type="project" value="GO_Central"/>
</dbReference>
<dbReference type="InParanoid" id="M0ZL06"/>
<evidence type="ECO:0000313" key="14">
    <source>
        <dbReference type="EnsemblPlants" id="PGSC0003DMT400003001"/>
    </source>
</evidence>
<evidence type="ECO:0000256" key="3">
    <source>
        <dbReference type="ARBA" id="ARBA00004906"/>
    </source>
</evidence>
<dbReference type="SMART" id="SM00184">
    <property type="entry name" value="RING"/>
    <property type="match status" value="1"/>
</dbReference>
<dbReference type="Proteomes" id="UP000011115">
    <property type="component" value="Unassembled WGS sequence"/>
</dbReference>
<organism evidence="14 15">
    <name type="scientific">Solanum tuberosum</name>
    <name type="common">Potato</name>
    <dbReference type="NCBI Taxonomy" id="4113"/>
    <lineage>
        <taxon>Eukaryota</taxon>
        <taxon>Viridiplantae</taxon>
        <taxon>Streptophyta</taxon>
        <taxon>Embryophyta</taxon>
        <taxon>Tracheophyta</taxon>
        <taxon>Spermatophyta</taxon>
        <taxon>Magnoliopsida</taxon>
        <taxon>eudicotyledons</taxon>
        <taxon>Gunneridae</taxon>
        <taxon>Pentapetalae</taxon>
        <taxon>asterids</taxon>
        <taxon>lamiids</taxon>
        <taxon>Solanales</taxon>
        <taxon>Solanaceae</taxon>
        <taxon>Solanoideae</taxon>
        <taxon>Solaneae</taxon>
        <taxon>Solanum</taxon>
    </lineage>
</organism>
<evidence type="ECO:0000256" key="10">
    <source>
        <dbReference type="PROSITE-ProRule" id="PRU00175"/>
    </source>
</evidence>
<dbReference type="eggNOG" id="KOG0823">
    <property type="taxonomic scope" value="Eukaryota"/>
</dbReference>
<keyword evidence="9" id="KW-0472">Membrane</keyword>
<dbReference type="PROSITE" id="PS50089">
    <property type="entry name" value="ZF_RING_2"/>
    <property type="match status" value="1"/>
</dbReference>
<dbReference type="GO" id="GO:0036503">
    <property type="term" value="P:ERAD pathway"/>
    <property type="evidence" value="ECO:0000318"/>
    <property type="project" value="GO_Central"/>
</dbReference>
<comment type="pathway">
    <text evidence="3 11">Protein modification; protein ubiquitination.</text>
</comment>
<keyword evidence="11" id="KW-0256">Endoplasmic reticulum</keyword>
<dbReference type="InterPro" id="IPR013083">
    <property type="entry name" value="Znf_RING/FYVE/PHD"/>
</dbReference>
<dbReference type="FunCoup" id="M0ZL06">
    <property type="interactions" value="1223"/>
</dbReference>
<dbReference type="Gene3D" id="3.30.40.10">
    <property type="entry name" value="Zinc/RING finger domain, C3HC4 (zinc finger)"/>
    <property type="match status" value="1"/>
</dbReference>
<dbReference type="InterPro" id="IPR001841">
    <property type="entry name" value="Znf_RING"/>
</dbReference>
<dbReference type="OrthoDB" id="6270329at2759"/>
<evidence type="ECO:0000256" key="1">
    <source>
        <dbReference type="ARBA" id="ARBA00000900"/>
    </source>
</evidence>
<protein>
    <recommendedName>
        <fullName evidence="11">E3 ubiquitin-protein ligase RMA</fullName>
        <ecNumber evidence="11">2.3.2.27</ecNumber>
    </recommendedName>
    <alternativeName>
        <fullName evidence="11">Protein RING membrane-anchor</fullName>
    </alternativeName>
    <alternativeName>
        <fullName evidence="11">RING-type E3 ubiquitin transferase RMA</fullName>
    </alternativeName>
</protein>
<evidence type="ECO:0000256" key="11">
    <source>
        <dbReference type="RuleBase" id="RU369090"/>
    </source>
</evidence>
<sequence length="275" mass="30487">MQNSTATTFESSSSSGNGSNDAGDFECNICFELAQDPIVTLCGHLYCWPCLYRWLRLHSQSHECPVCKALIQEEKLVPLYGRGRTSTDPRSKPVPGVEIPRRPAGQRPETAPPPESHTFPNPGFGLMGGLFPGATASFGNFTMSAGFGGLFPSLLSFQFNGFQEADSIDLEDSKVQWAAIKMSKKRTEEVSIKLSLSKRDMQTNIDDEQPIICYIPRKRRKKGQPVLEECTQQVHPPGKELSHITFHDLKEKMTVPVAQVPSFTLEPSKRNTQVG</sequence>
<dbReference type="GO" id="GO:0005789">
    <property type="term" value="C:endoplasmic reticulum membrane"/>
    <property type="evidence" value="ECO:0007669"/>
    <property type="project" value="UniProtKB-SubCell"/>
</dbReference>
<keyword evidence="8 11" id="KW-0862">Zinc</keyword>
<feature type="compositionally biased region" description="Polar residues" evidence="12">
    <location>
        <begin position="1"/>
        <end position="10"/>
    </location>
</feature>
<dbReference type="GO" id="GO:0044390">
    <property type="term" value="F:ubiquitin-like protein conjugating enzyme binding"/>
    <property type="evidence" value="ECO:0000318"/>
    <property type="project" value="GO_Central"/>
</dbReference>
<feature type="compositionally biased region" description="Low complexity" evidence="12">
    <location>
        <begin position="11"/>
        <end position="20"/>
    </location>
</feature>
<dbReference type="GO" id="GO:0008270">
    <property type="term" value="F:zinc ion binding"/>
    <property type="evidence" value="ECO:0007669"/>
    <property type="project" value="UniProtKB-KW"/>
</dbReference>
<reference evidence="14" key="2">
    <citation type="submission" date="2015-06" db="UniProtKB">
        <authorList>
            <consortium name="EnsemblPlants"/>
        </authorList>
    </citation>
    <scope>IDENTIFICATION</scope>
    <source>
        <strain evidence="14">DM1-3 516 R44</strain>
    </source>
</reference>
<comment type="catalytic activity">
    <reaction evidence="1 11">
        <text>S-ubiquitinyl-[E2 ubiquitin-conjugating enzyme]-L-cysteine + [acceptor protein]-L-lysine = [E2 ubiquitin-conjugating enzyme]-L-cysteine + N(6)-ubiquitinyl-[acceptor protein]-L-lysine.</text>
        <dbReference type="EC" id="2.3.2.27"/>
    </reaction>
</comment>
<dbReference type="UniPathway" id="UPA00143"/>
<dbReference type="Pfam" id="PF13445">
    <property type="entry name" value="zf-RING_UBOX"/>
    <property type="match status" value="1"/>
</dbReference>
<keyword evidence="15" id="KW-1185">Reference proteome</keyword>
<evidence type="ECO:0000256" key="9">
    <source>
        <dbReference type="ARBA" id="ARBA00023136"/>
    </source>
</evidence>
<dbReference type="PROSITE" id="PS00518">
    <property type="entry name" value="ZF_RING_1"/>
    <property type="match status" value="1"/>
</dbReference>
<dbReference type="FunFam" id="3.30.40.10:FF:000463">
    <property type="entry name" value="E3 ubiquitin-protein ligase RNF185 isoform X2"/>
    <property type="match status" value="1"/>
</dbReference>
<dbReference type="CDD" id="cd16745">
    <property type="entry name" value="RING-HC_AtRMA-like"/>
    <property type="match status" value="1"/>
</dbReference>
<comment type="domain">
    <text evidence="11">The RING-type zinc finger domain is responsible for E3 ligase activity.</text>
</comment>
<feature type="region of interest" description="Disordered" evidence="12">
    <location>
        <begin position="1"/>
        <end position="20"/>
    </location>
</feature>
<comment type="function">
    <text evidence="11">E3 ubiquitin-protein ligase.</text>
</comment>
<feature type="region of interest" description="Disordered" evidence="12">
    <location>
        <begin position="81"/>
        <end position="117"/>
    </location>
</feature>
<keyword evidence="4 11" id="KW-0808">Transferase</keyword>
<feature type="domain" description="RING-type" evidence="13">
    <location>
        <begin position="27"/>
        <end position="68"/>
    </location>
</feature>
<proteinExistence type="predicted"/>
<evidence type="ECO:0000313" key="15">
    <source>
        <dbReference type="Proteomes" id="UP000011115"/>
    </source>
</evidence>
<dbReference type="GO" id="GO:0006511">
    <property type="term" value="P:ubiquitin-dependent protein catabolic process"/>
    <property type="evidence" value="ECO:0000318"/>
    <property type="project" value="GO_Central"/>
</dbReference>
<dbReference type="PANTHER" id="PTHR12313">
    <property type="entry name" value="E3 UBIQUITIN-PROTEIN LIGASE RNF5-RELATED"/>
    <property type="match status" value="1"/>
</dbReference>
<dbReference type="InterPro" id="IPR017907">
    <property type="entry name" value="Znf_RING_CS"/>
</dbReference>
<keyword evidence="6 10" id="KW-0863">Zinc-finger</keyword>
<gene>
    <name evidence="14" type="primary">LOC102600779</name>
</gene>
<dbReference type="EC" id="2.3.2.27" evidence="11"/>
<dbReference type="STRING" id="4113.M0ZL06"/>
<comment type="subcellular location">
    <subcellularLocation>
        <location evidence="2">Endomembrane system</location>
    </subcellularLocation>
    <subcellularLocation>
        <location evidence="11">Endoplasmic reticulum membrane</location>
        <topology evidence="11">Single-pass type IV membrane protein</topology>
    </subcellularLocation>
</comment>
<evidence type="ECO:0000256" key="7">
    <source>
        <dbReference type="ARBA" id="ARBA00022786"/>
    </source>
</evidence>
<evidence type="ECO:0000256" key="5">
    <source>
        <dbReference type="ARBA" id="ARBA00022723"/>
    </source>
</evidence>